<dbReference type="AlphaFoldDB" id="A0A6M5YJC2"/>
<evidence type="ECO:0000313" key="2">
    <source>
        <dbReference type="EMBL" id="QJW94068.1"/>
    </source>
</evidence>
<organism evidence="2 3">
    <name type="scientific">Frigoriglobus tundricola</name>
    <dbReference type="NCBI Taxonomy" id="2774151"/>
    <lineage>
        <taxon>Bacteria</taxon>
        <taxon>Pseudomonadati</taxon>
        <taxon>Planctomycetota</taxon>
        <taxon>Planctomycetia</taxon>
        <taxon>Gemmatales</taxon>
        <taxon>Gemmataceae</taxon>
        <taxon>Frigoriglobus</taxon>
    </lineage>
</organism>
<gene>
    <name evidence="2" type="ORF">FTUN_1587</name>
</gene>
<keyword evidence="3" id="KW-1185">Reference proteome</keyword>
<protein>
    <submittedName>
        <fullName evidence="2">Uncharacterized protein</fullName>
    </submittedName>
</protein>
<feature type="compositionally biased region" description="Low complexity" evidence="1">
    <location>
        <begin position="104"/>
        <end position="115"/>
    </location>
</feature>
<name>A0A6M5YJC2_9BACT</name>
<evidence type="ECO:0000256" key="1">
    <source>
        <dbReference type="SAM" id="MobiDB-lite"/>
    </source>
</evidence>
<evidence type="ECO:0000313" key="3">
    <source>
        <dbReference type="Proteomes" id="UP000503447"/>
    </source>
</evidence>
<feature type="region of interest" description="Disordered" evidence="1">
    <location>
        <begin position="69"/>
        <end position="138"/>
    </location>
</feature>
<dbReference type="EMBL" id="CP053452">
    <property type="protein sequence ID" value="QJW94068.1"/>
    <property type="molecule type" value="Genomic_DNA"/>
</dbReference>
<reference evidence="3" key="1">
    <citation type="submission" date="2020-05" db="EMBL/GenBank/DDBJ databases">
        <title>Frigoriglobus tundricola gen. nov., sp. nov., a psychrotolerant cellulolytic planctomycete of the family Gemmataceae with two divergent copies of 16S rRNA gene.</title>
        <authorList>
            <person name="Kulichevskaya I.S."/>
            <person name="Ivanova A.A."/>
            <person name="Naumoff D.G."/>
            <person name="Beletsky A.V."/>
            <person name="Rijpstra W.I.C."/>
            <person name="Sinninghe Damste J.S."/>
            <person name="Mardanov A.V."/>
            <person name="Ravin N.V."/>
            <person name="Dedysh S.N."/>
        </authorList>
    </citation>
    <scope>NUCLEOTIDE SEQUENCE [LARGE SCALE GENOMIC DNA]</scope>
    <source>
        <strain evidence="3">PL17</strain>
    </source>
</reference>
<accession>A0A6M5YJC2</accession>
<dbReference type="RefSeq" id="WP_171470148.1">
    <property type="nucleotide sequence ID" value="NZ_CP053452.2"/>
</dbReference>
<sequence length="138" mass="14134">MRNLLALFGLLVLGFGGGGWYLGWYKLSVTRGIDGNLEIKTDVDTKKVTTDSSEALKNISAVVGNQVDKAAQEAKAVAPTSTPGATPGPVTPAQPSPANPTAQVAPTDSPAATDPTVPPAPPAAPKKEAGRIHLFPPK</sequence>
<dbReference type="KEGG" id="ftj:FTUN_1587"/>
<feature type="compositionally biased region" description="Low complexity" evidence="1">
    <location>
        <begin position="76"/>
        <end position="88"/>
    </location>
</feature>
<feature type="compositionally biased region" description="Pro residues" evidence="1">
    <location>
        <begin position="89"/>
        <end position="98"/>
    </location>
</feature>
<dbReference type="Proteomes" id="UP000503447">
    <property type="component" value="Chromosome"/>
</dbReference>
<proteinExistence type="predicted"/>